<dbReference type="Proteomes" id="UP001157017">
    <property type="component" value="Unassembled WGS sequence"/>
</dbReference>
<keyword evidence="4" id="KW-1185">Reference proteome</keyword>
<reference evidence="4" key="1">
    <citation type="journal article" date="2019" name="Int. J. Syst. Evol. Microbiol.">
        <title>The Global Catalogue of Microorganisms (GCM) 10K type strain sequencing project: providing services to taxonomists for standard genome sequencing and annotation.</title>
        <authorList>
            <consortium name="The Broad Institute Genomics Platform"/>
            <consortium name="The Broad Institute Genome Sequencing Center for Infectious Disease"/>
            <person name="Wu L."/>
            <person name="Ma J."/>
        </authorList>
    </citation>
    <scope>NUCLEOTIDE SEQUENCE [LARGE SCALE GENOMIC DNA]</scope>
    <source>
        <strain evidence="4">NBRC 108730</strain>
    </source>
</reference>
<feature type="transmembrane region" description="Helical" evidence="1">
    <location>
        <begin position="126"/>
        <end position="151"/>
    </location>
</feature>
<evidence type="ECO:0000256" key="1">
    <source>
        <dbReference type="SAM" id="Phobius"/>
    </source>
</evidence>
<feature type="transmembrane region" description="Helical" evidence="1">
    <location>
        <begin position="324"/>
        <end position="343"/>
    </location>
</feature>
<protein>
    <submittedName>
        <fullName evidence="3">Acyltransferase</fullName>
    </submittedName>
</protein>
<proteinExistence type="predicted"/>
<feature type="transmembrane region" description="Helical" evidence="1">
    <location>
        <begin position="182"/>
        <end position="205"/>
    </location>
</feature>
<feature type="transmembrane region" description="Helical" evidence="1">
    <location>
        <begin position="212"/>
        <end position="233"/>
    </location>
</feature>
<evidence type="ECO:0000313" key="3">
    <source>
        <dbReference type="EMBL" id="GMA85914.1"/>
    </source>
</evidence>
<keyword evidence="1" id="KW-0472">Membrane</keyword>
<feature type="domain" description="Acyltransferase 3" evidence="2">
    <location>
        <begin position="47"/>
        <end position="361"/>
    </location>
</feature>
<feature type="transmembrane region" description="Helical" evidence="1">
    <location>
        <begin position="85"/>
        <end position="105"/>
    </location>
</feature>
<organism evidence="3 4">
    <name type="scientific">Angustibacter aerolatus</name>
    <dbReference type="NCBI Taxonomy" id="1162965"/>
    <lineage>
        <taxon>Bacteria</taxon>
        <taxon>Bacillati</taxon>
        <taxon>Actinomycetota</taxon>
        <taxon>Actinomycetes</taxon>
        <taxon>Kineosporiales</taxon>
        <taxon>Kineosporiaceae</taxon>
    </lineage>
</organism>
<evidence type="ECO:0000313" key="4">
    <source>
        <dbReference type="Proteomes" id="UP001157017"/>
    </source>
</evidence>
<dbReference type="Pfam" id="PF01757">
    <property type="entry name" value="Acyl_transf_3"/>
    <property type="match status" value="1"/>
</dbReference>
<gene>
    <name evidence="3" type="ORF">GCM10025868_11640</name>
</gene>
<keyword evidence="3" id="KW-0012">Acyltransferase</keyword>
<evidence type="ECO:0000259" key="2">
    <source>
        <dbReference type="Pfam" id="PF01757"/>
    </source>
</evidence>
<feature type="transmembrane region" description="Helical" evidence="1">
    <location>
        <begin position="266"/>
        <end position="286"/>
    </location>
</feature>
<keyword evidence="1" id="KW-0812">Transmembrane</keyword>
<feature type="transmembrane region" description="Helical" evidence="1">
    <location>
        <begin position="239"/>
        <end position="259"/>
    </location>
</feature>
<feature type="transmembrane region" description="Helical" evidence="1">
    <location>
        <begin position="292"/>
        <end position="317"/>
    </location>
</feature>
<feature type="transmembrane region" description="Helical" evidence="1">
    <location>
        <begin position="355"/>
        <end position="377"/>
    </location>
</feature>
<feature type="transmembrane region" description="Helical" evidence="1">
    <location>
        <begin position="46"/>
        <end position="65"/>
    </location>
</feature>
<dbReference type="InterPro" id="IPR002656">
    <property type="entry name" value="Acyl_transf_3_dom"/>
</dbReference>
<dbReference type="GO" id="GO:0016746">
    <property type="term" value="F:acyltransferase activity"/>
    <property type="evidence" value="ECO:0007669"/>
    <property type="project" value="UniProtKB-KW"/>
</dbReference>
<dbReference type="PANTHER" id="PTHR23028:SF53">
    <property type="entry name" value="ACYL_TRANSF_3 DOMAIN-CONTAINING PROTEIN"/>
    <property type="match status" value="1"/>
</dbReference>
<dbReference type="InterPro" id="IPR050879">
    <property type="entry name" value="Acyltransferase_3"/>
</dbReference>
<accession>A0ABQ6JER6</accession>
<dbReference type="PANTHER" id="PTHR23028">
    <property type="entry name" value="ACETYLTRANSFERASE"/>
    <property type="match status" value="1"/>
</dbReference>
<name>A0ABQ6JER6_9ACTN</name>
<dbReference type="EMBL" id="BSUZ01000001">
    <property type="protein sequence ID" value="GMA85914.1"/>
    <property type="molecule type" value="Genomic_DNA"/>
</dbReference>
<keyword evidence="3" id="KW-0808">Transferase</keyword>
<comment type="caution">
    <text evidence="3">The sequence shown here is derived from an EMBL/GenBank/DDBJ whole genome shotgun (WGS) entry which is preliminary data.</text>
</comment>
<keyword evidence="1" id="KW-1133">Transmembrane helix</keyword>
<sequence length="409" mass="43872">MGWWAARARASRPARGVYGGRVRGRPATLEVMRHTTAEPAGRPPSIAALTGLRAVAAVWVVLFHYRADVERLVPPARHLDPLLASGYLGVDVFFVLSGFVLAYNYGHRLDRWRPREARDFVQNRVARVWPVQVVTLHADLLYAAAVGALGVSADGHRRTPAAYVENLTMTHLWFSDRPSFNAPAWSISAEWLVYLLCPLLLLGFARVRRAGTALAGAAGLYAVMLLVFALFALPNGNVPHAGLLRVVVEFVAGVLLVRVHQQAPRGIGRAALPVAVALVLVVLLVPRSHGGGYWLAPAFALLVLLLAAGTGPLAAVLSTRWSVLWGEASYCLYMTHVLVQPLLRSVVHPLADGRGSAAGALVLVLDALVLGAVALLLRRAVEVPARGLLRARTRHAASAPRQPVGAPNG</sequence>